<feature type="domain" description="DNA polymerase epsilon catalytic subunit A C-terminal" evidence="25">
    <location>
        <begin position="1524"/>
        <end position="1915"/>
    </location>
</feature>
<dbReference type="FunFam" id="3.90.1600.10:FF:000006">
    <property type="entry name" value="DNA polymerase epsilon catalytic subunit"/>
    <property type="match status" value="1"/>
</dbReference>
<evidence type="ECO:0000256" key="10">
    <source>
        <dbReference type="ARBA" id="ARBA00022705"/>
    </source>
</evidence>
<organism evidence="26 27">
    <name type="scientific">Colletotrichum higginsianum (strain IMI 349063)</name>
    <name type="common">Crucifer anthracnose fungus</name>
    <dbReference type="NCBI Taxonomy" id="759273"/>
    <lineage>
        <taxon>Eukaryota</taxon>
        <taxon>Fungi</taxon>
        <taxon>Dikarya</taxon>
        <taxon>Ascomycota</taxon>
        <taxon>Pezizomycotina</taxon>
        <taxon>Sordariomycetes</taxon>
        <taxon>Hypocreomycetidae</taxon>
        <taxon>Glomerellales</taxon>
        <taxon>Glomerellaceae</taxon>
        <taxon>Colletotrichum</taxon>
        <taxon>Colletotrichum destructivum species complex</taxon>
    </lineage>
</organism>
<evidence type="ECO:0000256" key="16">
    <source>
        <dbReference type="ARBA" id="ARBA00023014"/>
    </source>
</evidence>
<dbReference type="InterPro" id="IPR023211">
    <property type="entry name" value="DNA_pol_palm_dom_sf"/>
</dbReference>
<dbReference type="GO" id="GO:0003887">
    <property type="term" value="F:DNA-directed DNA polymerase activity"/>
    <property type="evidence" value="ECO:0007669"/>
    <property type="project" value="UniProtKB-KW"/>
</dbReference>
<dbReference type="GO" id="GO:0005739">
    <property type="term" value="C:mitochondrion"/>
    <property type="evidence" value="ECO:0007669"/>
    <property type="project" value="UniProtKB-SubCell"/>
</dbReference>
<evidence type="ECO:0000256" key="9">
    <source>
        <dbReference type="ARBA" id="ARBA00022695"/>
    </source>
</evidence>
<evidence type="ECO:0000256" key="8">
    <source>
        <dbReference type="ARBA" id="ARBA00022679"/>
    </source>
</evidence>
<feature type="compositionally biased region" description="Polar residues" evidence="24">
    <location>
        <begin position="1233"/>
        <end position="1244"/>
    </location>
</feature>
<keyword evidence="13" id="KW-0862">Zinc</keyword>
<keyword evidence="9" id="KW-0548">Nucleotidyltransferase</keyword>
<dbReference type="InterPro" id="IPR012337">
    <property type="entry name" value="RNaseH-like_sf"/>
</dbReference>
<evidence type="ECO:0000256" key="1">
    <source>
        <dbReference type="ARBA" id="ARBA00001966"/>
    </source>
</evidence>
<keyword evidence="17" id="KW-0238">DNA-binding</keyword>
<evidence type="ECO:0000256" key="22">
    <source>
        <dbReference type="ARBA" id="ARBA00057054"/>
    </source>
</evidence>
<dbReference type="CDD" id="cd05779">
    <property type="entry name" value="DNA_polB_epsilon_exo"/>
    <property type="match status" value="1"/>
</dbReference>
<evidence type="ECO:0000256" key="15">
    <source>
        <dbReference type="ARBA" id="ARBA00023004"/>
    </source>
</evidence>
<dbReference type="SMART" id="SM01159">
    <property type="entry name" value="DUF1744"/>
    <property type="match status" value="1"/>
</dbReference>
<dbReference type="GO" id="GO:0006287">
    <property type="term" value="P:base-excision repair, gap-filling"/>
    <property type="evidence" value="ECO:0007669"/>
    <property type="project" value="TreeGrafter"/>
</dbReference>
<evidence type="ECO:0000313" key="26">
    <source>
        <dbReference type="EMBL" id="OBR16220.1"/>
    </source>
</evidence>
<feature type="compositionally biased region" description="Basic residues" evidence="24">
    <location>
        <begin position="8"/>
        <end position="17"/>
    </location>
</feature>
<dbReference type="GO" id="GO:0045004">
    <property type="term" value="P:DNA replication proofreading"/>
    <property type="evidence" value="ECO:0007669"/>
    <property type="project" value="TreeGrafter"/>
</dbReference>
<evidence type="ECO:0000256" key="11">
    <source>
        <dbReference type="ARBA" id="ARBA00022723"/>
    </source>
</evidence>
<dbReference type="GO" id="GO:0006297">
    <property type="term" value="P:nucleotide-excision repair, DNA gap filling"/>
    <property type="evidence" value="ECO:0007669"/>
    <property type="project" value="TreeGrafter"/>
</dbReference>
<evidence type="ECO:0000256" key="5">
    <source>
        <dbReference type="ARBA" id="ARBA00012417"/>
    </source>
</evidence>
<dbReference type="KEGG" id="chig:CH63R_01400"/>
<dbReference type="GO" id="GO:0000278">
    <property type="term" value="P:mitotic cell cycle"/>
    <property type="evidence" value="ECO:0007669"/>
    <property type="project" value="TreeGrafter"/>
</dbReference>
<comment type="similarity">
    <text evidence="4">Belongs to the DNA polymerase type-B family.</text>
</comment>
<evidence type="ECO:0000256" key="13">
    <source>
        <dbReference type="ARBA" id="ARBA00022833"/>
    </source>
</evidence>
<comment type="function">
    <text evidence="22">DNA polymerase II participates in chromosomal DNA replication.</text>
</comment>
<dbReference type="SMART" id="SM00486">
    <property type="entry name" value="POLBc"/>
    <property type="match status" value="1"/>
</dbReference>
<dbReference type="GO" id="GO:0008622">
    <property type="term" value="C:epsilon DNA polymerase complex"/>
    <property type="evidence" value="ECO:0007669"/>
    <property type="project" value="InterPro"/>
</dbReference>
<evidence type="ECO:0000256" key="20">
    <source>
        <dbReference type="ARBA" id="ARBA00032919"/>
    </source>
</evidence>
<dbReference type="PANTHER" id="PTHR10670">
    <property type="entry name" value="DNA POLYMERASE EPSILON CATALYTIC SUBUNIT A"/>
    <property type="match status" value="1"/>
</dbReference>
<keyword evidence="18" id="KW-0496">Mitochondrion</keyword>
<keyword evidence="10" id="KW-0235">DNA replication</keyword>
<dbReference type="FunFam" id="3.30.420.10:FF:000015">
    <property type="entry name" value="DNA polymerase epsilon catalytic subunit"/>
    <property type="match status" value="1"/>
</dbReference>
<evidence type="ECO:0000256" key="18">
    <source>
        <dbReference type="ARBA" id="ARBA00023128"/>
    </source>
</evidence>
<evidence type="ECO:0000313" key="27">
    <source>
        <dbReference type="Proteomes" id="UP000092177"/>
    </source>
</evidence>
<comment type="cofactor">
    <cofactor evidence="1">
        <name>[4Fe-4S] cluster</name>
        <dbReference type="ChEBI" id="CHEBI:49883"/>
    </cofactor>
</comment>
<dbReference type="InterPro" id="IPR029703">
    <property type="entry name" value="POL2"/>
</dbReference>
<dbReference type="Gene3D" id="3.30.342.10">
    <property type="entry name" value="DNA Polymerase, chain B, domain 1"/>
    <property type="match status" value="1"/>
</dbReference>
<comment type="subcellular location">
    <subcellularLocation>
        <location evidence="3">Mitochondrion</location>
    </subcellularLocation>
    <subcellularLocation>
        <location evidence="2">Nucleus</location>
    </subcellularLocation>
</comment>
<dbReference type="CDD" id="cd05535">
    <property type="entry name" value="POLBc_epsilon"/>
    <property type="match status" value="1"/>
</dbReference>
<comment type="catalytic activity">
    <reaction evidence="21">
        <text>DNA(n) + a 2'-deoxyribonucleoside 5'-triphosphate = DNA(n+1) + diphosphate</text>
        <dbReference type="Rhea" id="RHEA:22508"/>
        <dbReference type="Rhea" id="RHEA-COMP:17339"/>
        <dbReference type="Rhea" id="RHEA-COMP:17340"/>
        <dbReference type="ChEBI" id="CHEBI:33019"/>
        <dbReference type="ChEBI" id="CHEBI:61560"/>
        <dbReference type="ChEBI" id="CHEBI:173112"/>
        <dbReference type="EC" id="2.7.7.7"/>
    </reaction>
</comment>
<accession>A0A1B7YW05</accession>
<gene>
    <name evidence="26" type="ORF">CH63R_01400</name>
</gene>
<dbReference type="InterPro" id="IPR006172">
    <property type="entry name" value="DNA-dir_DNA_pol_B"/>
</dbReference>
<dbReference type="Gene3D" id="3.30.420.10">
    <property type="entry name" value="Ribonuclease H-like superfamily/Ribonuclease H"/>
    <property type="match status" value="1"/>
</dbReference>
<dbReference type="VEuPathDB" id="FungiDB:CH63R_01400"/>
<dbReference type="GO" id="GO:0003677">
    <property type="term" value="F:DNA binding"/>
    <property type="evidence" value="ECO:0007669"/>
    <property type="project" value="UniProtKB-KW"/>
</dbReference>
<evidence type="ECO:0000256" key="19">
    <source>
        <dbReference type="ARBA" id="ARBA00023242"/>
    </source>
</evidence>
<dbReference type="GO" id="GO:0008310">
    <property type="term" value="F:single-stranded DNA 3'-5' DNA exonuclease activity"/>
    <property type="evidence" value="ECO:0007669"/>
    <property type="project" value="TreeGrafter"/>
</dbReference>
<dbReference type="EMBL" id="LTAN01000001">
    <property type="protein sequence ID" value="OBR16220.1"/>
    <property type="molecule type" value="Genomic_DNA"/>
</dbReference>
<dbReference type="InterPro" id="IPR055191">
    <property type="entry name" value="POL2_thumb"/>
</dbReference>
<dbReference type="Gene3D" id="1.25.40.10">
    <property type="entry name" value="Tetratricopeptide repeat domain"/>
    <property type="match status" value="1"/>
</dbReference>
<dbReference type="SUPFAM" id="SSF53098">
    <property type="entry name" value="Ribonuclease H-like"/>
    <property type="match status" value="1"/>
</dbReference>
<dbReference type="GO" id="GO:0008270">
    <property type="term" value="F:zinc ion binding"/>
    <property type="evidence" value="ECO:0007669"/>
    <property type="project" value="UniProtKB-KW"/>
</dbReference>
<evidence type="ECO:0000256" key="14">
    <source>
        <dbReference type="ARBA" id="ARBA00022932"/>
    </source>
</evidence>
<sequence>MPNTSLRRPQKGYRRGGKQAYHGPGQTTRTFAASSRAEATSADEKWERTRLTNTIDENMGFARYEGGKRKEGWLVNVQPTSVEDERIPGGRAALDCYFIEDDGSHFKATVEYEPYFLIAVKKGRESEVEEWLKRVPGGGVVKTIKRVEKEDLKMPNHLMGYRRTFLELRFSNINDLMAARKDIMPIASKNRKNVDALDAYAEVQTTNGDFDLFDDSRDDDRRANASFADASDFIVDIREYDVPYHVRVMIDMDIRVAKWYFVDVKHGVTKITINEDRLAMADPVVMAYDIETTKLPLKFPDAAIDQVMMISYMIDGQGFLITNREIVSEDISDFDYTPKPEYPGSFMIFNEPDEKAVLERFFLHIKEARPTVIATYNGDFFDWPFVEARASVNGIDMYQEIGWKKDSEDQYKCSYSVHMDCFHWVNRDSYLPQGSRGLKAVTVAKLGYDPDELDPELMTPYAAERPQTLAEYSVSDAVATYYLYMKYVHPFIFSLCTILPLGGDDTLRKGTGTLCEMLLMVQAYQQEIVLPNKHVSPREAFYDGHLLDSETYVGGHVESIEAGVFRADIPVNFAVDTGAVDELLKDLDAALKFSITVEEKKSMDDIENYDEIREQIASRLRALKETPNRSERPLIYHLDVASMYPNIMTTNRLQPDSMIQESDCAACDFNRPGKTCDRRMPWAWRGEYLPAKRDEYNMIRNALENEKFPGKWPNSPQRTFQDLSPDEQTALLRKRLQIFSQKVYHKIHDSTTTVKEAIICQRENPFYINTVRDFRDRRYDYKGKAKVWKGKTESLKQSGATSSEVDAAKKMIILFDSLQLAHKVILNSFYGYVMRKGSRWYSMEMAGVTCLTGATIIQLARSLVERLGRPLELDTDGIWCMLPATFPENFAFKTKNGKKVTISYPCTMLNHLVHAKFTNHQYQTLVDPKTLKYETHSDNSIFFEVDGPYKAMVLPTSKEEDKNLKKRYAVFNDDGSLAELKGFEVKRRGELKLIKIFQQQIFKFFLEGETLAECYAAVAKVANQWLDVLHSKGSTLADEELMELISENRSMSKTLEEYGSQKSTSITTAKRLADFLGEQMVKDKGLNCKFIICARPKNAPVTERAVPVAIFSAEETTKRFYLKKWLKEEPPDTDPRALLDWDYYLERLGSVIQKLITIPAALQKVRNPVPRVAHPDWLQRRINIKDDKMKQKKLTDLFAKGPLEDITNLNGRSAADMEDFGSQLLKPKPVTSVVASSQPAAPTSQKRKSPGPAENADPFAALPKEMPSPSDDYVGFLQYQKQKWKIQKQARIRRRQLFGDRRGNNQNNIQNTFMKQAHMTFMNTWQLLHLKPTETPGIVNAHVLIDAKIHSLKIKVPRQVFLNLKSGEMPDVDIPGCEVEQVNHTLPNGHSSVHLFKLTVPEDVYFAEADKFSLLFNHPSVEGVYEKHLPLNIRAVLQLGNQCAIDERQHAVLGKGLEQGFDLLGLKRPLKPRTYLETSPLAYIYMSHVTAGDRQIFGVFSTLKDEAHVIILQKGRDSGQDLPNISRIYTELLARRGEEAAGTNWQDCFTYQEKLNFKITQVTTRRKAHLELSDVVKKMRKDELRPLMMVIQSSQRNMLINDVPILGEFPVLPLKYDPADSSLPPLGWQAVVARRLVGHYLGLGSWIVHLNTLARYGEVPLCNLEREDPRFLIDIAYARRLQNNNVVLWWSAGPRPDHAGHEKDDITGPLETVQMPATNNPGTFSSVCIDLEVRNLAINTILTSSLINDLEGSESISFNPAGDGNAAGDEVISSEGTFANAGVLVLREMVKSWWQEACKGSAMADVMVQHLVRWVENPDSFLYDRALHYYVQMMSRKAFQQLMADFRRVGSQVIFANSNRLLLQTTKAEVGTAFAYSQYIIKSIKSKPLFHFIDLEIKEYWDYLVWYDEFNYGGKACQEVVEAEQQTLDTVMHWQMATFLPIRLQPTFQDWVIEFIQLMHNLKRPLNGDPSSTPRLTQLPQKSLAEGAEGQIILGKAFEKPLKKDIANLINLQKRELLHPELAEDYSFPHLPGSHLTHLSSRNAVLELVKALMQVLSLDKNITLEARLLRKELLAMFDVREFSKEGAFQNPSESLKVIQLSCDSCTMARDLDFCRDEDLLPEMGPDGKRLSPETRPWRCTFCEAEYDRNAIEEMLLARVEAFVVEWTTQDLKCGKCGALRMNELMDHCTCSGEWVESVRRADIVRRLGVFWNVAKFYGLKMLLEEAFGMRSNSPSARDPFGHLHTLDRRASSHSIGWAVLFTRAYKYGGESLWEFAYKELDEAGALCDDVSLSDDERRSCHRRFLLQKGAIERRQGDFAEAIRTLEHAISEYGTYDLEHARMLGELGTAFQRQDSFERADELYAEQHALAIKLAAEAKDQRSVWRAEALAARAIGYRGIMAYMLSVPDLDDNDRTNHEGLSDAINKSMQRVASTRTLLRAIANEDAAFQHEVRATTCICVALDRLSLCYGAAGNTAEAVNWARETVAEGKAFDPTIQAFGRFFLGLALQRNGDLEEAMQQWTRHGKGDLETAAIALCRQPSSETLGYMTQLVKHQVPLDHYNEQGYSPLDYAIMGGSETMGALVMKGLRQEYLRNGFTPDETEVLIEMRKTEADRRKEYRSMFQKSFRPLLRTSAAETTKSSSDAQEVSSRAEKCIMGLRQAYSRLLVEQEITRSIFDDFKYIELSDFRSMTRLPQPGSLEDMNTMAKSVQQFGNMLEKQRNGSPFVVFLSYRWLGNGKPDDDQGTQLARMNAALSQFLATHPWLSDDRVAVWLDVGCIHQLDPDIRQRGINALPLIIAQCNAMISLDDSAYHSRAWCSVEVLVMQTLRDSYGLHECWSQMSLSHFERAATRPPIDDKLTGLQLSFPDKDGPTVKFLVRQSRILAKK</sequence>
<protein>
    <recommendedName>
        <fullName evidence="6">DNA polymerase epsilon catalytic subunit A</fullName>
        <ecNumber evidence="5">2.7.7.7</ecNumber>
    </recommendedName>
    <alternativeName>
        <fullName evidence="20">DNA polymerase II subunit A</fullName>
    </alternativeName>
</protein>
<keyword evidence="8" id="KW-0808">Transferase</keyword>
<dbReference type="InterPro" id="IPR013697">
    <property type="entry name" value="DNA_pol_e_suA_C"/>
</dbReference>
<evidence type="ECO:0000259" key="25">
    <source>
        <dbReference type="SMART" id="SM01159"/>
    </source>
</evidence>
<keyword evidence="16" id="KW-0411">Iron-sulfur</keyword>
<dbReference type="GO" id="GO:0051539">
    <property type="term" value="F:4 iron, 4 sulfur cluster binding"/>
    <property type="evidence" value="ECO:0007669"/>
    <property type="project" value="UniProtKB-KW"/>
</dbReference>
<feature type="region of interest" description="Disordered" evidence="24">
    <location>
        <begin position="1231"/>
        <end position="1265"/>
    </location>
</feature>
<dbReference type="Proteomes" id="UP000092177">
    <property type="component" value="Chromosome 1"/>
</dbReference>
<dbReference type="OrthoDB" id="10060449at2759"/>
<dbReference type="InterPro" id="IPR011990">
    <property type="entry name" value="TPR-like_helical_dom_sf"/>
</dbReference>
<evidence type="ECO:0000256" key="2">
    <source>
        <dbReference type="ARBA" id="ARBA00004123"/>
    </source>
</evidence>
<reference evidence="27" key="1">
    <citation type="journal article" date="2017" name="BMC Genomics">
        <title>Gapless genome assembly of Colletotrichum higginsianum reveals chromosome structure and association of transposable elements with secondary metabolite gene clusters.</title>
        <authorList>
            <person name="Dallery J.-F."/>
            <person name="Lapalu N."/>
            <person name="Zampounis A."/>
            <person name="Pigne S."/>
            <person name="Luyten I."/>
            <person name="Amselem J."/>
            <person name="Wittenberg A.H.J."/>
            <person name="Zhou S."/>
            <person name="de Queiroz M.V."/>
            <person name="Robin G.P."/>
            <person name="Auger A."/>
            <person name="Hainaut M."/>
            <person name="Henrissat B."/>
            <person name="Kim K.-T."/>
            <person name="Lee Y.-H."/>
            <person name="Lespinet O."/>
            <person name="Schwartz D.C."/>
            <person name="Thon M.R."/>
            <person name="O'Connell R.J."/>
        </authorList>
    </citation>
    <scope>NUCLEOTIDE SEQUENCE [LARGE SCALE GENOMIC DNA]</scope>
    <source>
        <strain evidence="27">IMI 349063</strain>
    </source>
</reference>
<evidence type="ECO:0000256" key="24">
    <source>
        <dbReference type="SAM" id="MobiDB-lite"/>
    </source>
</evidence>
<keyword evidence="12" id="KW-0863">Zinc-finger</keyword>
<feature type="region of interest" description="Disordered" evidence="24">
    <location>
        <begin position="1"/>
        <end position="45"/>
    </location>
</feature>
<dbReference type="SUPFAM" id="SSF56672">
    <property type="entry name" value="DNA/RNA polymerases"/>
    <property type="match status" value="1"/>
</dbReference>
<comment type="caution">
    <text evidence="26">The sequence shown here is derived from an EMBL/GenBank/DDBJ whole genome shotgun (WGS) entry which is preliminary data.</text>
</comment>
<dbReference type="Pfam" id="PF23250">
    <property type="entry name" value="zf_DPOE_2"/>
    <property type="match status" value="1"/>
</dbReference>
<dbReference type="Gene3D" id="3.90.1600.10">
    <property type="entry name" value="Palm domain of DNA polymerase"/>
    <property type="match status" value="1"/>
</dbReference>
<dbReference type="SUPFAM" id="SSF48452">
    <property type="entry name" value="TPR-like"/>
    <property type="match status" value="1"/>
</dbReference>
<dbReference type="InterPro" id="IPR042087">
    <property type="entry name" value="DNA_pol_B_thumb"/>
</dbReference>
<keyword evidence="7" id="KW-0004">4Fe-4S</keyword>
<dbReference type="Pfam" id="PF22634">
    <property type="entry name" value="POL2_thumb"/>
    <property type="match status" value="1"/>
</dbReference>
<dbReference type="Pfam" id="PF22912">
    <property type="entry name" value="zf-DPOE"/>
    <property type="match status" value="1"/>
</dbReference>
<dbReference type="Pfam" id="PF03104">
    <property type="entry name" value="DNA_pol_B_exo1"/>
    <property type="match status" value="1"/>
</dbReference>
<dbReference type="InterPro" id="IPR006133">
    <property type="entry name" value="DNA-dir_DNA_pol_B_exonuc"/>
</dbReference>
<dbReference type="RefSeq" id="XP_018164737.1">
    <property type="nucleotide sequence ID" value="XM_018296375.1"/>
</dbReference>
<evidence type="ECO:0000256" key="12">
    <source>
        <dbReference type="ARBA" id="ARBA00022771"/>
    </source>
</evidence>
<evidence type="ECO:0000256" key="23">
    <source>
        <dbReference type="ARBA" id="ARBA00065544"/>
    </source>
</evidence>
<keyword evidence="27" id="KW-1185">Reference proteome</keyword>
<dbReference type="InterPro" id="IPR043502">
    <property type="entry name" value="DNA/RNA_pol_sf"/>
</dbReference>
<keyword evidence="11" id="KW-0479">Metal-binding</keyword>
<dbReference type="Pfam" id="PF08490">
    <property type="entry name" value="DUF1744"/>
    <property type="match status" value="1"/>
</dbReference>
<keyword evidence="15" id="KW-0408">Iron</keyword>
<keyword evidence="14" id="KW-0239">DNA-directed DNA polymerase</keyword>
<dbReference type="Gene3D" id="1.10.132.60">
    <property type="entry name" value="DNA polymerase family B, C-terminal domain"/>
    <property type="match status" value="1"/>
</dbReference>
<keyword evidence="19" id="KW-0539">Nucleus</keyword>
<dbReference type="FunFam" id="1.10.132.60:FF:000002">
    <property type="entry name" value="DNA polymerase epsilon catalytic subunit"/>
    <property type="match status" value="1"/>
</dbReference>
<name>A0A1B7YW05_COLHI</name>
<evidence type="ECO:0000256" key="6">
    <source>
        <dbReference type="ARBA" id="ARBA00017389"/>
    </source>
</evidence>
<evidence type="ECO:0000256" key="17">
    <source>
        <dbReference type="ARBA" id="ARBA00023125"/>
    </source>
</evidence>
<evidence type="ECO:0000256" key="7">
    <source>
        <dbReference type="ARBA" id="ARBA00022485"/>
    </source>
</evidence>
<evidence type="ECO:0000256" key="3">
    <source>
        <dbReference type="ARBA" id="ARBA00004173"/>
    </source>
</evidence>
<dbReference type="InterPro" id="IPR036397">
    <property type="entry name" value="RNaseH_sf"/>
</dbReference>
<evidence type="ECO:0000256" key="4">
    <source>
        <dbReference type="ARBA" id="ARBA00005755"/>
    </source>
</evidence>
<dbReference type="PANTHER" id="PTHR10670:SF0">
    <property type="entry name" value="DNA POLYMERASE EPSILON CATALYTIC SUBUNIT A"/>
    <property type="match status" value="1"/>
</dbReference>
<proteinExistence type="inferred from homology"/>
<dbReference type="GO" id="GO:0000166">
    <property type="term" value="F:nucleotide binding"/>
    <property type="evidence" value="ECO:0007669"/>
    <property type="project" value="InterPro"/>
</dbReference>
<dbReference type="GeneID" id="28860482"/>
<comment type="subunit">
    <text evidence="23">Heterotetramer. Consists of 4 subunits: POL2, DPB2, DPB3 and DPB4.</text>
</comment>
<dbReference type="EC" id="2.7.7.7" evidence="5"/>
<dbReference type="GO" id="GO:0006272">
    <property type="term" value="P:leading strand elongation"/>
    <property type="evidence" value="ECO:0007669"/>
    <property type="project" value="TreeGrafter"/>
</dbReference>
<dbReference type="InterPro" id="IPR054475">
    <property type="entry name" value="Znf-DPOE"/>
</dbReference>
<evidence type="ECO:0000256" key="21">
    <source>
        <dbReference type="ARBA" id="ARBA00049244"/>
    </source>
</evidence>